<evidence type="ECO:0000313" key="1">
    <source>
        <dbReference type="EMBL" id="XCD03253.1"/>
    </source>
</evidence>
<organism evidence="1">
    <name type="scientific">Dulem virus 233</name>
    <dbReference type="NCBI Taxonomy" id="3145710"/>
    <lineage>
        <taxon>Viruses</taxon>
        <taxon>Monodnaviria</taxon>
        <taxon>Sangervirae</taxon>
        <taxon>Phixviricota</taxon>
        <taxon>Malgrandaviricetes</taxon>
        <taxon>Petitvirales</taxon>
        <taxon>Microviridae</taxon>
        <taxon>Microvirus</taxon>
    </lineage>
</organism>
<evidence type="ECO:0000313" key="2">
    <source>
        <dbReference type="EMBL" id="XCD04401.1"/>
    </source>
</evidence>
<sequence length="89" mass="10244">MYLIKVYYHYLNRETCEFEYSTFEFLSYCGLDNSACSFGSNLLLHFSSLVSNGTIPSSHLYGFGVENMYSSELDDSDVSDYLESKKKNK</sequence>
<dbReference type="EMBL" id="PP511334">
    <property type="protein sequence ID" value="XCD03253.1"/>
    <property type="molecule type" value="Genomic_DNA"/>
</dbReference>
<dbReference type="EMBL" id="PP511455">
    <property type="protein sequence ID" value="XCD04401.1"/>
    <property type="molecule type" value="Genomic_DNA"/>
</dbReference>
<name>A0AAU8ATL6_9VIRU</name>
<protein>
    <submittedName>
        <fullName evidence="1">Uncharacterized protein</fullName>
    </submittedName>
</protein>
<reference evidence="1" key="1">
    <citation type="submission" date="2024-03" db="EMBL/GenBank/DDBJ databases">
        <title>Diverse circular DNA viruses in blood, oral, and fecal samples of captive lemurs.</title>
        <authorList>
            <person name="Paietta E.N."/>
            <person name="Kraberger S."/>
            <person name="Lund M.C."/>
            <person name="Custer J.M."/>
            <person name="Vargas K.M."/>
            <person name="Ehmke E.E."/>
            <person name="Yoder A.D."/>
            <person name="Varsani A."/>
        </authorList>
    </citation>
    <scope>NUCLEOTIDE SEQUENCE</scope>
    <source>
        <strain evidence="1">Duke_18_34</strain>
        <strain evidence="2">Duke_23FS_25</strain>
    </source>
</reference>
<proteinExistence type="predicted"/>
<accession>A0AAU8ATL6</accession>